<gene>
    <name evidence="1" type="ORF">Ccrd_012930</name>
</gene>
<sequence>MVLTPCLAFSRALSVGDNPFHCLCHEQDTTSPPVSVNPYPWVTSNPRDSVRNNTAAGGGAPAVIMCTVWLSGSPSDDNMLSTTGAPHMWVTWWLRMAVYMVDASNFRRQTFVPPTAAIPQTKLHPFAWNIGRVHKQTGCFGTPHPRRVSRATINVPRWLWTTPFGAEVVPDVAGHGDGKMKLISCRNIGCKNRDDVASSDLEMGEG</sequence>
<dbReference type="Gramene" id="KVI08691">
    <property type="protein sequence ID" value="KVI08691"/>
    <property type="gene ID" value="Ccrd_012930"/>
</dbReference>
<evidence type="ECO:0000313" key="2">
    <source>
        <dbReference type="Proteomes" id="UP000243975"/>
    </source>
</evidence>
<reference evidence="1 2" key="1">
    <citation type="journal article" date="2016" name="Sci. Rep.">
        <title>The genome sequence of the outbreeding globe artichoke constructed de novo incorporating a phase-aware low-pass sequencing strategy of F1 progeny.</title>
        <authorList>
            <person name="Scaglione D."/>
            <person name="Reyes-Chin-Wo S."/>
            <person name="Acquadro A."/>
            <person name="Froenicke L."/>
            <person name="Portis E."/>
            <person name="Beitel C."/>
            <person name="Tirone M."/>
            <person name="Mauro R."/>
            <person name="Lo Monaco A."/>
            <person name="Mauromicale G."/>
            <person name="Faccioli P."/>
            <person name="Cattivelli L."/>
            <person name="Rieseberg L."/>
            <person name="Michelmore R."/>
            <person name="Lanteri S."/>
        </authorList>
    </citation>
    <scope>NUCLEOTIDE SEQUENCE [LARGE SCALE GENOMIC DNA]</scope>
    <source>
        <strain evidence="1">2C</strain>
    </source>
</reference>
<evidence type="ECO:0000313" key="1">
    <source>
        <dbReference type="EMBL" id="KVI08691.1"/>
    </source>
</evidence>
<protein>
    <submittedName>
        <fullName evidence="1">Uncharacterized protein</fullName>
    </submittedName>
</protein>
<keyword evidence="2" id="KW-1185">Reference proteome</keyword>
<name>A0A103YGI7_CYNCS</name>
<dbReference type="AlphaFoldDB" id="A0A103YGI7"/>
<organism evidence="1 2">
    <name type="scientific">Cynara cardunculus var. scolymus</name>
    <name type="common">Globe artichoke</name>
    <name type="synonym">Cynara scolymus</name>
    <dbReference type="NCBI Taxonomy" id="59895"/>
    <lineage>
        <taxon>Eukaryota</taxon>
        <taxon>Viridiplantae</taxon>
        <taxon>Streptophyta</taxon>
        <taxon>Embryophyta</taxon>
        <taxon>Tracheophyta</taxon>
        <taxon>Spermatophyta</taxon>
        <taxon>Magnoliopsida</taxon>
        <taxon>eudicotyledons</taxon>
        <taxon>Gunneridae</taxon>
        <taxon>Pentapetalae</taxon>
        <taxon>asterids</taxon>
        <taxon>campanulids</taxon>
        <taxon>Asterales</taxon>
        <taxon>Asteraceae</taxon>
        <taxon>Carduoideae</taxon>
        <taxon>Cardueae</taxon>
        <taxon>Carduinae</taxon>
        <taxon>Cynara</taxon>
    </lineage>
</organism>
<proteinExistence type="predicted"/>
<comment type="caution">
    <text evidence="1">The sequence shown here is derived from an EMBL/GenBank/DDBJ whole genome shotgun (WGS) entry which is preliminary data.</text>
</comment>
<dbReference type="Proteomes" id="UP000243975">
    <property type="component" value="Unassembled WGS sequence"/>
</dbReference>
<dbReference type="EMBL" id="LEKV01001098">
    <property type="protein sequence ID" value="KVI08691.1"/>
    <property type="molecule type" value="Genomic_DNA"/>
</dbReference>
<accession>A0A103YGI7</accession>